<comment type="caution">
    <text evidence="1">The sequence shown here is derived from an EMBL/GenBank/DDBJ whole genome shotgun (WGS) entry which is preliminary data.</text>
</comment>
<keyword evidence="2" id="KW-1185">Reference proteome</keyword>
<dbReference type="Proteomes" id="UP001056120">
    <property type="component" value="Linkage Group LG20"/>
</dbReference>
<protein>
    <submittedName>
        <fullName evidence="1">Uncharacterized protein</fullName>
    </submittedName>
</protein>
<sequence>MWITPLQSRFHYRCSKNSHPHPSDLSNAAFTKDGATSATSSPHGLIGVIFNPKQKINSSPFSSSFRLRPRSLKSSLTSSETVRDLGFNLLLPPFSWSVNLNLKQ</sequence>
<dbReference type="EMBL" id="CM042037">
    <property type="protein sequence ID" value="KAI3742974.1"/>
    <property type="molecule type" value="Genomic_DNA"/>
</dbReference>
<organism evidence="1 2">
    <name type="scientific">Smallanthus sonchifolius</name>
    <dbReference type="NCBI Taxonomy" id="185202"/>
    <lineage>
        <taxon>Eukaryota</taxon>
        <taxon>Viridiplantae</taxon>
        <taxon>Streptophyta</taxon>
        <taxon>Embryophyta</taxon>
        <taxon>Tracheophyta</taxon>
        <taxon>Spermatophyta</taxon>
        <taxon>Magnoliopsida</taxon>
        <taxon>eudicotyledons</taxon>
        <taxon>Gunneridae</taxon>
        <taxon>Pentapetalae</taxon>
        <taxon>asterids</taxon>
        <taxon>campanulids</taxon>
        <taxon>Asterales</taxon>
        <taxon>Asteraceae</taxon>
        <taxon>Asteroideae</taxon>
        <taxon>Heliantheae alliance</taxon>
        <taxon>Millerieae</taxon>
        <taxon>Smallanthus</taxon>
    </lineage>
</organism>
<name>A0ACB9D8N0_9ASTR</name>
<evidence type="ECO:0000313" key="2">
    <source>
        <dbReference type="Proteomes" id="UP001056120"/>
    </source>
</evidence>
<reference evidence="1 2" key="2">
    <citation type="journal article" date="2022" name="Mol. Ecol. Resour.">
        <title>The genomes of chicory, endive, great burdock and yacon provide insights into Asteraceae paleo-polyploidization history and plant inulin production.</title>
        <authorList>
            <person name="Fan W."/>
            <person name="Wang S."/>
            <person name="Wang H."/>
            <person name="Wang A."/>
            <person name="Jiang F."/>
            <person name="Liu H."/>
            <person name="Zhao H."/>
            <person name="Xu D."/>
            <person name="Zhang Y."/>
        </authorList>
    </citation>
    <scope>NUCLEOTIDE SEQUENCE [LARGE SCALE GENOMIC DNA]</scope>
    <source>
        <strain evidence="2">cv. Yunnan</strain>
        <tissue evidence="1">Leaves</tissue>
    </source>
</reference>
<proteinExistence type="predicted"/>
<accession>A0ACB9D8N0</accession>
<gene>
    <name evidence="1" type="ORF">L1987_60674</name>
</gene>
<evidence type="ECO:0000313" key="1">
    <source>
        <dbReference type="EMBL" id="KAI3742974.1"/>
    </source>
</evidence>
<reference evidence="2" key="1">
    <citation type="journal article" date="2022" name="Mol. Ecol. Resour.">
        <title>The genomes of chicory, endive, great burdock and yacon provide insights into Asteraceae palaeo-polyploidization history and plant inulin production.</title>
        <authorList>
            <person name="Fan W."/>
            <person name="Wang S."/>
            <person name="Wang H."/>
            <person name="Wang A."/>
            <person name="Jiang F."/>
            <person name="Liu H."/>
            <person name="Zhao H."/>
            <person name="Xu D."/>
            <person name="Zhang Y."/>
        </authorList>
    </citation>
    <scope>NUCLEOTIDE SEQUENCE [LARGE SCALE GENOMIC DNA]</scope>
    <source>
        <strain evidence="2">cv. Yunnan</strain>
    </source>
</reference>